<evidence type="ECO:0000256" key="2">
    <source>
        <dbReference type="ARBA" id="ARBA00007049"/>
    </source>
</evidence>
<keyword evidence="7 9" id="KW-0472">Membrane</keyword>
<sequence>VDQSHEKGLEHAIRLFKINSTGQKAIMLRLTSVAGRFRSLVPAASSFRPDWLDASLGLEARSLTTSQAAEQESKADKERESFSSRAPWLRAAVLGASDGLVTTSSLLAGVGAAAVDHRTLMLTGVAGVVAGAASMAVGEYVSVSSQRDAERADLVALERQLQAGAASKAEAERDLAQVHIDRGLPPKLAGQVASTLTNQVEDPAAAHARDRDGVDADNLTSPMQAAAVSLLAFSLGGAAPLATAALLTHDAGLRSASVAVVSLLTLAGMGALSAHLGGAPIGKATARVVLGGCLAIGLTHLVGTYFGVDTT</sequence>
<dbReference type="GO" id="GO:0005774">
    <property type="term" value="C:vacuolar membrane"/>
    <property type="evidence" value="ECO:0007669"/>
    <property type="project" value="UniProtKB-SubCell"/>
</dbReference>
<evidence type="ECO:0000256" key="3">
    <source>
        <dbReference type="ARBA" id="ARBA00022496"/>
    </source>
</evidence>
<dbReference type="Pfam" id="PF01988">
    <property type="entry name" value="VIT1"/>
    <property type="match status" value="1"/>
</dbReference>
<comment type="similarity">
    <text evidence="2">Belongs to the CCC1 family.</text>
</comment>
<dbReference type="GO" id="GO:0006826">
    <property type="term" value="P:iron ion transport"/>
    <property type="evidence" value="ECO:0007669"/>
    <property type="project" value="UniProtKB-KW"/>
</dbReference>
<protein>
    <submittedName>
        <fullName evidence="10">Uncharacterized protein</fullName>
    </submittedName>
</protein>
<dbReference type="PANTHER" id="PTHR31851">
    <property type="entry name" value="FE(2+)/MN(2+) TRANSPORTER PCL1"/>
    <property type="match status" value="1"/>
</dbReference>
<dbReference type="GO" id="GO:0005384">
    <property type="term" value="F:manganese ion transmembrane transporter activity"/>
    <property type="evidence" value="ECO:0007669"/>
    <property type="project" value="InterPro"/>
</dbReference>
<feature type="non-terminal residue" evidence="10">
    <location>
        <position position="1"/>
    </location>
</feature>
<comment type="catalytic activity">
    <reaction evidence="8">
        <text>Fe(2+)(in) = Fe(2+)(out)</text>
        <dbReference type="Rhea" id="RHEA:28486"/>
        <dbReference type="ChEBI" id="CHEBI:29033"/>
    </reaction>
    <physiologicalReaction direction="left-to-right" evidence="8">
        <dbReference type="Rhea" id="RHEA:28487"/>
    </physiologicalReaction>
</comment>
<keyword evidence="6 9" id="KW-1133">Transmembrane helix</keyword>
<evidence type="ECO:0000256" key="4">
    <source>
        <dbReference type="ARBA" id="ARBA00022554"/>
    </source>
</evidence>
<feature type="transmembrane region" description="Helical" evidence="9">
    <location>
        <begin position="225"/>
        <end position="247"/>
    </location>
</feature>
<keyword evidence="5 9" id="KW-0812">Transmembrane</keyword>
<dbReference type="GO" id="GO:0030026">
    <property type="term" value="P:intracellular manganese ion homeostasis"/>
    <property type="evidence" value="ECO:0007669"/>
    <property type="project" value="InterPro"/>
</dbReference>
<organism evidence="10">
    <name type="scientific">Auxenochlorella protothecoides</name>
    <name type="common">Green microalga</name>
    <name type="synonym">Chlorella protothecoides</name>
    <dbReference type="NCBI Taxonomy" id="3075"/>
    <lineage>
        <taxon>Eukaryota</taxon>
        <taxon>Viridiplantae</taxon>
        <taxon>Chlorophyta</taxon>
        <taxon>core chlorophytes</taxon>
        <taxon>Trebouxiophyceae</taxon>
        <taxon>Chlorellales</taxon>
        <taxon>Chlorellaceae</taxon>
        <taxon>Auxenochlorella</taxon>
    </lineage>
</organism>
<accession>A0A1D2A6P3</accession>
<proteinExistence type="inferred from homology"/>
<dbReference type="EMBL" id="GDKF01003891">
    <property type="protein sequence ID" value="JAT74731.1"/>
    <property type="molecule type" value="Transcribed_RNA"/>
</dbReference>
<keyword evidence="3" id="KW-0408">Iron</keyword>
<evidence type="ECO:0000313" key="10">
    <source>
        <dbReference type="EMBL" id="JAT74731.1"/>
    </source>
</evidence>
<evidence type="ECO:0000256" key="7">
    <source>
        <dbReference type="ARBA" id="ARBA00023136"/>
    </source>
</evidence>
<comment type="subcellular location">
    <subcellularLocation>
        <location evidence="1">Vacuole membrane</location>
        <topology evidence="1">Multi-pass membrane protein</topology>
    </subcellularLocation>
</comment>
<evidence type="ECO:0000256" key="1">
    <source>
        <dbReference type="ARBA" id="ARBA00004128"/>
    </source>
</evidence>
<evidence type="ECO:0000256" key="9">
    <source>
        <dbReference type="SAM" id="Phobius"/>
    </source>
</evidence>
<feature type="transmembrane region" description="Helical" evidence="9">
    <location>
        <begin position="288"/>
        <end position="308"/>
    </location>
</feature>
<keyword evidence="3" id="KW-0406">Ion transport</keyword>
<feature type="transmembrane region" description="Helical" evidence="9">
    <location>
        <begin position="120"/>
        <end position="141"/>
    </location>
</feature>
<keyword evidence="4" id="KW-0926">Vacuole</keyword>
<evidence type="ECO:0000256" key="8">
    <source>
        <dbReference type="ARBA" id="ARBA00044464"/>
    </source>
</evidence>
<dbReference type="InterPro" id="IPR008217">
    <property type="entry name" value="Ccc1_fam"/>
</dbReference>
<reference evidence="10" key="1">
    <citation type="submission" date="2015-08" db="EMBL/GenBank/DDBJ databases">
        <authorList>
            <person name="Babu N.S."/>
            <person name="Beckwith C.J."/>
            <person name="Beseler K.G."/>
            <person name="Brison A."/>
            <person name="Carone J.V."/>
            <person name="Caskin T.P."/>
            <person name="Diamond M."/>
            <person name="Durham M.E."/>
            <person name="Foxe J.M."/>
            <person name="Go M."/>
            <person name="Henderson B.A."/>
            <person name="Jones I.B."/>
            <person name="McGettigan J.A."/>
            <person name="Micheletti S.J."/>
            <person name="Nasrallah M.E."/>
            <person name="Ortiz D."/>
            <person name="Piller C.R."/>
            <person name="Privatt S.R."/>
            <person name="Schneider S.L."/>
            <person name="Sharp S."/>
            <person name="Smith T.C."/>
            <person name="Stanton J.D."/>
            <person name="Ullery H.E."/>
            <person name="Wilson R.J."/>
            <person name="Serrano M.G."/>
            <person name="Buck G."/>
            <person name="Lee V."/>
            <person name="Wang Y."/>
            <person name="Carvalho R."/>
            <person name="Voegtly L."/>
            <person name="Shi R."/>
            <person name="Duckworth R."/>
            <person name="Johnson A."/>
            <person name="Loviza R."/>
            <person name="Walstead R."/>
            <person name="Shah Z."/>
            <person name="Kiflezghi M."/>
            <person name="Wade K."/>
            <person name="Ball S.L."/>
            <person name="Bradley K.W."/>
            <person name="Asai D.J."/>
            <person name="Bowman C.A."/>
            <person name="Russell D.A."/>
            <person name="Pope W.H."/>
            <person name="Jacobs-Sera D."/>
            <person name="Hendrix R.W."/>
            <person name="Hatfull G.F."/>
        </authorList>
    </citation>
    <scope>NUCLEOTIDE SEQUENCE</scope>
</reference>
<feature type="transmembrane region" description="Helical" evidence="9">
    <location>
        <begin position="253"/>
        <end position="276"/>
    </location>
</feature>
<evidence type="ECO:0000256" key="6">
    <source>
        <dbReference type="ARBA" id="ARBA00022989"/>
    </source>
</evidence>
<keyword evidence="3" id="KW-0410">Iron transport</keyword>
<dbReference type="AlphaFoldDB" id="A0A1D2A6P3"/>
<name>A0A1D2A6P3_AUXPR</name>
<gene>
    <name evidence="10" type="ORF">g.18101</name>
</gene>
<keyword evidence="3" id="KW-0813">Transport</keyword>
<feature type="transmembrane region" description="Helical" evidence="9">
    <location>
        <begin position="88"/>
        <end position="114"/>
    </location>
</feature>
<evidence type="ECO:0000256" key="5">
    <source>
        <dbReference type="ARBA" id="ARBA00022692"/>
    </source>
</evidence>